<dbReference type="PANTHER" id="PTHR12901">
    <property type="entry name" value="SPERM PROTEIN HOMOLOG"/>
    <property type="match status" value="1"/>
</dbReference>
<dbReference type="PANTHER" id="PTHR12901:SF10">
    <property type="entry name" value="COENZYME Q-BINDING PROTEIN COQ10, MITOCHONDRIAL"/>
    <property type="match status" value="1"/>
</dbReference>
<evidence type="ECO:0000313" key="3">
    <source>
        <dbReference type="EMBL" id="TQV79179.1"/>
    </source>
</evidence>
<dbReference type="GO" id="GO:0045333">
    <property type="term" value="P:cellular respiration"/>
    <property type="evidence" value="ECO:0007669"/>
    <property type="project" value="InterPro"/>
</dbReference>
<evidence type="ECO:0000259" key="2">
    <source>
        <dbReference type="Pfam" id="PF03364"/>
    </source>
</evidence>
<dbReference type="GO" id="GO:0048039">
    <property type="term" value="F:ubiquinone binding"/>
    <property type="evidence" value="ECO:0007669"/>
    <property type="project" value="InterPro"/>
</dbReference>
<protein>
    <submittedName>
        <fullName evidence="3">Type II toxin-antitoxin system RatA family toxin</fullName>
    </submittedName>
</protein>
<keyword evidence="4" id="KW-1185">Reference proteome</keyword>
<dbReference type="InterPro" id="IPR005031">
    <property type="entry name" value="COQ10_START"/>
</dbReference>
<feature type="domain" description="Coenzyme Q-binding protein COQ10 START" evidence="2">
    <location>
        <begin position="10"/>
        <end position="135"/>
    </location>
</feature>
<gene>
    <name evidence="3" type="ORF">FKG95_16075</name>
</gene>
<dbReference type="EMBL" id="VHSH01000005">
    <property type="protein sequence ID" value="TQV79179.1"/>
    <property type="molecule type" value="Genomic_DNA"/>
</dbReference>
<dbReference type="RefSeq" id="WP_142897403.1">
    <property type="nucleotide sequence ID" value="NZ_ML660056.1"/>
</dbReference>
<evidence type="ECO:0000256" key="1">
    <source>
        <dbReference type="ARBA" id="ARBA00008918"/>
    </source>
</evidence>
<proteinExistence type="inferred from homology"/>
<dbReference type="InterPro" id="IPR023393">
    <property type="entry name" value="START-like_dom_sf"/>
</dbReference>
<dbReference type="Pfam" id="PF03364">
    <property type="entry name" value="Polyketide_cyc"/>
    <property type="match status" value="1"/>
</dbReference>
<sequence length="150" mass="17672">MPTHAERRVLPYTPEQLYTLVAEVEHYPEFLPWCVAARIRERKEGLITADLVIGFRMIRERFTSKVALDDEGKKIHVTYAEGPFKYLNNHWRFEEHHDGCVIDFYVDFEFKSKLLQKMIEALFHEAVRRMVAAFETRAEDLYGPKPRVGG</sequence>
<dbReference type="OrthoDB" id="9804759at2"/>
<dbReference type="CDD" id="cd07813">
    <property type="entry name" value="COQ10p_like"/>
    <property type="match status" value="1"/>
</dbReference>
<comment type="caution">
    <text evidence="3">The sequence shown here is derived from an EMBL/GenBank/DDBJ whole genome shotgun (WGS) entry which is preliminary data.</text>
</comment>
<dbReference type="SUPFAM" id="SSF55961">
    <property type="entry name" value="Bet v1-like"/>
    <property type="match status" value="1"/>
</dbReference>
<reference evidence="3 4" key="1">
    <citation type="submission" date="2019-06" db="EMBL/GenBank/DDBJ databases">
        <title>Whole genome sequence for Rhodospirillaceae sp. R148.</title>
        <authorList>
            <person name="Wang G."/>
        </authorList>
    </citation>
    <scope>NUCLEOTIDE SEQUENCE [LARGE SCALE GENOMIC DNA]</scope>
    <source>
        <strain evidence="3 4">R148</strain>
    </source>
</reference>
<dbReference type="Proteomes" id="UP000315252">
    <property type="component" value="Unassembled WGS sequence"/>
</dbReference>
<comment type="similarity">
    <text evidence="1">Belongs to the ribosome association toxin RatA family.</text>
</comment>
<dbReference type="InterPro" id="IPR044996">
    <property type="entry name" value="COQ10-like"/>
</dbReference>
<evidence type="ECO:0000313" key="4">
    <source>
        <dbReference type="Proteomes" id="UP000315252"/>
    </source>
</evidence>
<dbReference type="AlphaFoldDB" id="A0A545TPN6"/>
<organism evidence="3 4">
    <name type="scientific">Denitrobaculum tricleocarpae</name>
    <dbReference type="NCBI Taxonomy" id="2591009"/>
    <lineage>
        <taxon>Bacteria</taxon>
        <taxon>Pseudomonadati</taxon>
        <taxon>Pseudomonadota</taxon>
        <taxon>Alphaproteobacteria</taxon>
        <taxon>Rhodospirillales</taxon>
        <taxon>Rhodospirillaceae</taxon>
        <taxon>Denitrobaculum</taxon>
    </lineage>
</organism>
<accession>A0A545TPN6</accession>
<name>A0A545TPN6_9PROT</name>
<dbReference type="Gene3D" id="3.30.530.20">
    <property type="match status" value="1"/>
</dbReference>